<comment type="caution">
    <text evidence="3">The sequence shown here is derived from an EMBL/GenBank/DDBJ whole genome shotgun (WGS) entry which is preliminary data.</text>
</comment>
<dbReference type="GO" id="GO:0005509">
    <property type="term" value="F:calcium ion binding"/>
    <property type="evidence" value="ECO:0007669"/>
    <property type="project" value="InterPro"/>
</dbReference>
<dbReference type="SUPFAM" id="SSF51120">
    <property type="entry name" value="beta-Roll"/>
    <property type="match status" value="9"/>
</dbReference>
<dbReference type="InterPro" id="IPR011049">
    <property type="entry name" value="Serralysin-like_metalloprot_C"/>
</dbReference>
<dbReference type="PANTHER" id="PTHR38340:SF1">
    <property type="entry name" value="S-LAYER PROTEIN"/>
    <property type="match status" value="1"/>
</dbReference>
<organism evidence="3 4">
    <name type="scientific">Mesorhizobium sangaii</name>
    <dbReference type="NCBI Taxonomy" id="505389"/>
    <lineage>
        <taxon>Bacteria</taxon>
        <taxon>Pseudomonadati</taxon>
        <taxon>Pseudomonadota</taxon>
        <taxon>Alphaproteobacteria</taxon>
        <taxon>Hyphomicrobiales</taxon>
        <taxon>Phyllobacteriaceae</taxon>
        <taxon>Mesorhizobium</taxon>
    </lineage>
</organism>
<dbReference type="PANTHER" id="PTHR38340">
    <property type="entry name" value="S-LAYER PROTEIN"/>
    <property type="match status" value="1"/>
</dbReference>
<dbReference type="InterPro" id="IPR018511">
    <property type="entry name" value="Hemolysin-typ_Ca-bd_CS"/>
</dbReference>
<dbReference type="RefSeq" id="WP_184873039.1">
    <property type="nucleotide sequence ID" value="NZ_JACHEF010000002.1"/>
</dbReference>
<evidence type="ECO:0000313" key="3">
    <source>
        <dbReference type="EMBL" id="MBB6410094.1"/>
    </source>
</evidence>
<name>A0A841P447_9HYPH</name>
<keyword evidence="4" id="KW-1185">Reference proteome</keyword>
<dbReference type="Proteomes" id="UP000556329">
    <property type="component" value="Unassembled WGS sequence"/>
</dbReference>
<comment type="subcellular location">
    <subcellularLocation>
        <location evidence="1">Secreted</location>
    </subcellularLocation>
</comment>
<evidence type="ECO:0000313" key="4">
    <source>
        <dbReference type="Proteomes" id="UP000556329"/>
    </source>
</evidence>
<dbReference type="GO" id="GO:0005576">
    <property type="term" value="C:extracellular region"/>
    <property type="evidence" value="ECO:0007669"/>
    <property type="project" value="UniProtKB-SubCell"/>
</dbReference>
<dbReference type="InterPro" id="IPR050557">
    <property type="entry name" value="RTX_toxin/Mannuronan_C5-epim"/>
</dbReference>
<dbReference type="EMBL" id="JACHEF010000002">
    <property type="protein sequence ID" value="MBB6410094.1"/>
    <property type="molecule type" value="Genomic_DNA"/>
</dbReference>
<dbReference type="Gene3D" id="2.150.10.10">
    <property type="entry name" value="Serralysin-like metalloprotease, C-terminal"/>
    <property type="match status" value="7"/>
</dbReference>
<dbReference type="PRINTS" id="PR00313">
    <property type="entry name" value="CABNDNGRPT"/>
</dbReference>
<evidence type="ECO:0000256" key="2">
    <source>
        <dbReference type="ARBA" id="ARBA00022525"/>
    </source>
</evidence>
<protein>
    <submittedName>
        <fullName evidence="3">Ca2+-binding RTX toxin-like protein</fullName>
    </submittedName>
</protein>
<dbReference type="Gene3D" id="2.160.20.160">
    <property type="match status" value="1"/>
</dbReference>
<dbReference type="PROSITE" id="PS00330">
    <property type="entry name" value="HEMOLYSIN_CALCIUM"/>
    <property type="match status" value="3"/>
</dbReference>
<sequence length="1149" mass="116957">MTQPATIYGTDGDDHNLDGSDGDTVFGLGGNDYMEGGGSYLYGGDGDDYIRDVSFGPTVIFGGSGNDTITDAMGSDTIDAGSGDDIFGFSLAFGGGEIVDVDVVDLGEGNDICGLALIPQLRAHGSVTGGGGVDTLQVEGATGGVGDVFSYDFRLAAGSGTMNIGIFSVTSFEQVVFVGEVARYNIQFGNLNDVYYSSYAGGEAFGNGGDDILSSHGSAGNRLHGGDGNDIIIPDGGNAKANSAFGDNGNDQIYYNYNYADYNSNAQLSGGAGEDGFLSIGAVGSTDEHDTILDFELGKDWLGFSFDAASQVDINVTQKKAMQKYNIIDNHDVLSFDTPSSQYGGPILIHISYDRHSGELFVSAGYQGGLQLVINGAPHLTVSDFFSLTIQDGATFNDLVQGNEDNNFLTGDEQAFGRAVGGDDIMYGYGGDDTIIGDAGNDTIYGGNGNDSLHGEIGADHLDGGGGSDTAFYDTSESAVVVSLMTGKGTAGDAAGDTLTSIENLVGSWFADTLTGNNLDNVLIGAHNNDPWWFAKPVEGGDTLLGFGGNDILDGGGGADTMDGGGGVDTMVGGTGNDTYWADNAGDHVVELNGQGTDTVNCTFSFNLSGQELENLTLTGLANINGTGNSFANVITGNSGVNTLIGLDGSDTLDGKEGADTMQGGIGNDTYFVDNAGDIVSESTVGANGTDIVNSYISINLSDGNHFTDNIENVALRSAASINATGNSLANAMNGNSGVNTLIGLGGNDTLDGKEGADTMQGGIGNDTYYVDNASDIVSESTAGADGSDIVNGYISINLSDGNHFTGNIENVALRSAASINATGNSLANTLTGNSGVNTLTGLGGNDTLDGKEGADSMYGGAGNDTYYVDNAGDIVSESTAGADGTDIVNGYISINLSNGNHFTGNIENVALRSAASINATGNSLANTLTGNSGVNTLTGLGGNDTLDGKEGADTMQGGVGNDTYWVDNAGDHVIELNGQGTDSVFSSVSFNLSGQELENLTLTGAGNLNGTGNSTGNTLNGNSGDNIINGLSGNDTLTGAQGHDSFLFTTALSLVVNVDTITDFSVDDDTIVLDHAIFAALAGNGTLSADQFTANASGTATDANQHIIYATDTGWLYYDSNGDAAGGSKHFATVAANLAMTNADFVVM</sequence>
<dbReference type="Pfam" id="PF00353">
    <property type="entry name" value="HemolysinCabind"/>
    <property type="match status" value="9"/>
</dbReference>
<proteinExistence type="predicted"/>
<gene>
    <name evidence="3" type="ORF">HNQ71_002759</name>
</gene>
<reference evidence="3 4" key="1">
    <citation type="submission" date="2020-08" db="EMBL/GenBank/DDBJ databases">
        <title>Genomic Encyclopedia of Type Strains, Phase IV (KMG-IV): sequencing the most valuable type-strain genomes for metagenomic binning, comparative biology and taxonomic classification.</title>
        <authorList>
            <person name="Goeker M."/>
        </authorList>
    </citation>
    <scope>NUCLEOTIDE SEQUENCE [LARGE SCALE GENOMIC DNA]</scope>
    <source>
        <strain evidence="3 4">DSM 100039</strain>
    </source>
</reference>
<keyword evidence="2" id="KW-0964">Secreted</keyword>
<dbReference type="InterPro" id="IPR001343">
    <property type="entry name" value="Hemolysn_Ca-bd"/>
</dbReference>
<evidence type="ECO:0000256" key="1">
    <source>
        <dbReference type="ARBA" id="ARBA00004613"/>
    </source>
</evidence>
<dbReference type="AlphaFoldDB" id="A0A841P447"/>
<accession>A0A841P447</accession>